<sequence>MERLMQYVWQHRLLETTDMVTVDGRKVTVIDPGRLNTDAGPDFFNAKIKLGEAMWAGDIEIHVRASDWHRHRHDGDRAYDSVVLHVVDRDDTAVRRHNGEIIPQMVMKCEPEFHIRYHELVDRADIDLPCAEEIKTLDSLRLTDWLTSLAYERIYSKAAHIEELLARYTGDWEQTCYVILARALGFSTNSEPMERLAMSLPLHFLRKHSDSQLTMEALFFGQGGFLDNAPKTDPYVEELIREHKFFAHKFSLRPLQPLGWKMARMRPHNFPHRRIALLAQLVASDFRLVRKITSTESIDSLRELFRQPLTGYWACHFTFGPGSERNFDTLSRNSADILIINVAIPLLMAYGNMHGDEEMTRRAVEWLQELPPESNSIVTLFSNAGIGCKDAFTSQALIQLRRRYCEERKCLYCRLGHSLLARHARRR</sequence>
<evidence type="ECO:0000313" key="1">
    <source>
        <dbReference type="EMBL" id="PWB02571.1"/>
    </source>
</evidence>
<dbReference type="EMBL" id="PUEC01000011">
    <property type="protein sequence ID" value="PWB02571.1"/>
    <property type="molecule type" value="Genomic_DNA"/>
</dbReference>
<accession>A0A2V1IQ06</accession>
<organism evidence="1 2">
    <name type="scientific">Duncaniella muris</name>
    <dbReference type="NCBI Taxonomy" id="2094150"/>
    <lineage>
        <taxon>Bacteria</taxon>
        <taxon>Pseudomonadati</taxon>
        <taxon>Bacteroidota</taxon>
        <taxon>Bacteroidia</taxon>
        <taxon>Bacteroidales</taxon>
        <taxon>Muribaculaceae</taxon>
        <taxon>Duncaniella</taxon>
    </lineage>
</organism>
<reference evidence="2" key="1">
    <citation type="submission" date="2018-02" db="EMBL/GenBank/DDBJ databases">
        <authorList>
            <person name="Clavel T."/>
            <person name="Strowig T."/>
        </authorList>
    </citation>
    <scope>NUCLEOTIDE SEQUENCE [LARGE SCALE GENOMIC DNA]</scope>
    <source>
        <strain evidence="2">DSM 103720</strain>
    </source>
</reference>
<name>A0A2V1IQ06_9BACT</name>
<protein>
    <submittedName>
        <fullName evidence="1">DUF2851 domain-containing protein</fullName>
    </submittedName>
</protein>
<dbReference type="InterPro" id="IPR021272">
    <property type="entry name" value="DUF2851"/>
</dbReference>
<gene>
    <name evidence="1" type="ORF">C5O23_05940</name>
</gene>
<comment type="caution">
    <text evidence="1">The sequence shown here is derived from an EMBL/GenBank/DDBJ whole genome shotgun (WGS) entry which is preliminary data.</text>
</comment>
<dbReference type="AlphaFoldDB" id="A0A2V1IQ06"/>
<dbReference type="Pfam" id="PF11013">
    <property type="entry name" value="DUF2851"/>
    <property type="match status" value="1"/>
</dbReference>
<dbReference type="RefSeq" id="WP_107032036.1">
    <property type="nucleotide sequence ID" value="NZ_CAOLBL010000018.1"/>
</dbReference>
<dbReference type="GeneID" id="82525883"/>
<proteinExistence type="predicted"/>
<keyword evidence="2" id="KW-1185">Reference proteome</keyword>
<evidence type="ECO:0000313" key="2">
    <source>
        <dbReference type="Proteomes" id="UP000244905"/>
    </source>
</evidence>
<dbReference type="Proteomes" id="UP000244905">
    <property type="component" value="Unassembled WGS sequence"/>
</dbReference>